<dbReference type="SUPFAM" id="SSF53474">
    <property type="entry name" value="alpha/beta-Hydrolases"/>
    <property type="match status" value="1"/>
</dbReference>
<dbReference type="InterPro" id="IPR029058">
    <property type="entry name" value="AB_hydrolase_fold"/>
</dbReference>
<feature type="domain" description="Carboxylesterase type B" evidence="1">
    <location>
        <begin position="175"/>
        <end position="307"/>
    </location>
</feature>
<dbReference type="OrthoDB" id="408631at2759"/>
<dbReference type="InterPro" id="IPR002018">
    <property type="entry name" value="CarbesteraseB"/>
</dbReference>
<dbReference type="Gene3D" id="3.40.50.1820">
    <property type="entry name" value="alpha/beta hydrolase"/>
    <property type="match status" value="1"/>
</dbReference>
<dbReference type="PANTHER" id="PTHR11559">
    <property type="entry name" value="CARBOXYLESTERASE"/>
    <property type="match status" value="1"/>
</dbReference>
<evidence type="ECO:0000259" key="1">
    <source>
        <dbReference type="Pfam" id="PF00135"/>
    </source>
</evidence>
<dbReference type="Proteomes" id="UP000714275">
    <property type="component" value="Unassembled WGS sequence"/>
</dbReference>
<comment type="caution">
    <text evidence="2">The sequence shown here is derived from an EMBL/GenBank/DDBJ whole genome shotgun (WGS) entry which is preliminary data.</text>
</comment>
<evidence type="ECO:0000313" key="2">
    <source>
        <dbReference type="EMBL" id="KAG1776454.1"/>
    </source>
</evidence>
<name>A0A9P6ZTH1_9AGAM</name>
<organism evidence="2 3">
    <name type="scientific">Suillus placidus</name>
    <dbReference type="NCBI Taxonomy" id="48579"/>
    <lineage>
        <taxon>Eukaryota</taxon>
        <taxon>Fungi</taxon>
        <taxon>Dikarya</taxon>
        <taxon>Basidiomycota</taxon>
        <taxon>Agaricomycotina</taxon>
        <taxon>Agaricomycetes</taxon>
        <taxon>Agaricomycetidae</taxon>
        <taxon>Boletales</taxon>
        <taxon>Suillineae</taxon>
        <taxon>Suillaceae</taxon>
        <taxon>Suillus</taxon>
    </lineage>
</organism>
<keyword evidence="3" id="KW-1185">Reference proteome</keyword>
<proteinExistence type="predicted"/>
<protein>
    <submittedName>
        <fullName evidence="2">Alpha beta-hydrolase</fullName>
    </submittedName>
</protein>
<sequence length="387" mass="42458">MGPIVDVGYVCDISRETVIPKYGGIPYAEPPVGDLHFRAIVPLNTTRVYEENNFNVEAVVNATYYPGNNGSRLYVCVIAFDVDLFTDSGRGPKYYGSRRSKIRGLLKGQHIYSPYGAEEGDNLPINQSPNVIIVSVYCHLHSFGFLTTPESTDPTHSDFKVGFKNHVRAPEWVKSYSAGGSSVELHMIANEGEALFSGAIAHSAFRTRLPTPEQQQPLFQFYAWCGMGSVAEQMTCLRGASNSALAWAWDAGEIARSLTGGGSELYNTFHPVLGGVLITGRHTSKFQRNEFVHIPFILVGETSNETCSGRASRQAMGSPSSLYSSAWPYRYNAPNSTSDTDAVAHAAENWMLFDGTDIGDDILVSMTLRHLRQTPAELAFASELIVY</sequence>
<dbReference type="EMBL" id="JABBWD010000026">
    <property type="protein sequence ID" value="KAG1776454.1"/>
    <property type="molecule type" value="Genomic_DNA"/>
</dbReference>
<gene>
    <name evidence="2" type="ORF">EV702DRAFT_1179860</name>
</gene>
<evidence type="ECO:0000313" key="3">
    <source>
        <dbReference type="Proteomes" id="UP000714275"/>
    </source>
</evidence>
<accession>A0A9P6ZTH1</accession>
<reference evidence="2" key="1">
    <citation type="journal article" date="2020" name="New Phytol.">
        <title>Comparative genomics reveals dynamic genome evolution in host specialist ectomycorrhizal fungi.</title>
        <authorList>
            <person name="Lofgren L.A."/>
            <person name="Nguyen N.H."/>
            <person name="Vilgalys R."/>
            <person name="Ruytinx J."/>
            <person name="Liao H.L."/>
            <person name="Branco S."/>
            <person name="Kuo A."/>
            <person name="LaButti K."/>
            <person name="Lipzen A."/>
            <person name="Andreopoulos W."/>
            <person name="Pangilinan J."/>
            <person name="Riley R."/>
            <person name="Hundley H."/>
            <person name="Na H."/>
            <person name="Barry K."/>
            <person name="Grigoriev I.V."/>
            <person name="Stajich J.E."/>
            <person name="Kennedy P.G."/>
        </authorList>
    </citation>
    <scope>NUCLEOTIDE SEQUENCE</scope>
    <source>
        <strain evidence="2">DOB743</strain>
    </source>
</reference>
<dbReference type="Pfam" id="PF00135">
    <property type="entry name" value="COesterase"/>
    <property type="match status" value="1"/>
</dbReference>
<dbReference type="AlphaFoldDB" id="A0A9P6ZTH1"/>
<dbReference type="InterPro" id="IPR050309">
    <property type="entry name" value="Type-B_Carboxylest/Lipase"/>
</dbReference>